<accession>A0A5P2XK25</accession>
<proteinExistence type="predicted"/>
<reference evidence="2 3" key="1">
    <citation type="submission" date="2017-09" db="EMBL/GenBank/DDBJ databases">
        <authorList>
            <person name="Lee N."/>
            <person name="Cho B.-K."/>
        </authorList>
    </citation>
    <scope>NUCLEOTIDE SEQUENCE [LARGE SCALE GENOMIC DNA]</scope>
    <source>
        <strain evidence="2 3">ATCC 27465</strain>
    </source>
</reference>
<dbReference type="EMBL" id="CP023690">
    <property type="protein sequence ID" value="QEV64921.1"/>
    <property type="molecule type" value="Genomic_DNA"/>
</dbReference>
<dbReference type="InterPro" id="IPR052523">
    <property type="entry name" value="Trichothecene_AcTrans"/>
</dbReference>
<dbReference type="KEGG" id="sspb:CP982_26800"/>
<dbReference type="Gene3D" id="3.40.630.30">
    <property type="match status" value="1"/>
</dbReference>
<protein>
    <submittedName>
        <fullName evidence="2">GNAT family N-acetyltransferase</fullName>
    </submittedName>
</protein>
<dbReference type="InterPro" id="IPR000182">
    <property type="entry name" value="GNAT_dom"/>
</dbReference>
<evidence type="ECO:0000313" key="2">
    <source>
        <dbReference type="EMBL" id="QEV64921.1"/>
    </source>
</evidence>
<dbReference type="PANTHER" id="PTHR42791">
    <property type="entry name" value="GNAT FAMILY ACETYLTRANSFERASE"/>
    <property type="match status" value="1"/>
</dbReference>
<dbReference type="CDD" id="cd04301">
    <property type="entry name" value="NAT_SF"/>
    <property type="match status" value="1"/>
</dbReference>
<dbReference type="PANTHER" id="PTHR42791:SF1">
    <property type="entry name" value="N-ACETYLTRANSFERASE DOMAIN-CONTAINING PROTEIN"/>
    <property type="match status" value="1"/>
</dbReference>
<evidence type="ECO:0000259" key="1">
    <source>
        <dbReference type="PROSITE" id="PS51186"/>
    </source>
</evidence>
<gene>
    <name evidence="2" type="ORF">CP982_26800</name>
</gene>
<organism evidence="2 3">
    <name type="scientific">Streptomyces spectabilis</name>
    <dbReference type="NCBI Taxonomy" id="68270"/>
    <lineage>
        <taxon>Bacteria</taxon>
        <taxon>Bacillati</taxon>
        <taxon>Actinomycetota</taxon>
        <taxon>Actinomycetes</taxon>
        <taxon>Kitasatosporales</taxon>
        <taxon>Streptomycetaceae</taxon>
        <taxon>Streptomyces</taxon>
    </lineage>
</organism>
<dbReference type="Pfam" id="PF00583">
    <property type="entry name" value="Acetyltransf_1"/>
    <property type="match status" value="1"/>
</dbReference>
<evidence type="ECO:0000313" key="3">
    <source>
        <dbReference type="Proteomes" id="UP000326505"/>
    </source>
</evidence>
<dbReference type="SUPFAM" id="SSF55729">
    <property type="entry name" value="Acyl-CoA N-acyltransferases (Nat)"/>
    <property type="match status" value="1"/>
</dbReference>
<dbReference type="Proteomes" id="UP000326505">
    <property type="component" value="Chromosome"/>
</dbReference>
<name>A0A5P2XK25_STRST</name>
<dbReference type="AlphaFoldDB" id="A0A5P2XK25"/>
<feature type="domain" description="N-acetyltransferase" evidence="1">
    <location>
        <begin position="1"/>
        <end position="192"/>
    </location>
</feature>
<dbReference type="OrthoDB" id="7057833at2"/>
<dbReference type="PROSITE" id="PS51186">
    <property type="entry name" value="GNAT"/>
    <property type="match status" value="1"/>
</dbReference>
<dbReference type="InterPro" id="IPR016181">
    <property type="entry name" value="Acyl_CoA_acyltransferase"/>
</dbReference>
<keyword evidence="2" id="KW-0808">Transferase</keyword>
<dbReference type="GO" id="GO:0016747">
    <property type="term" value="F:acyltransferase activity, transferring groups other than amino-acyl groups"/>
    <property type="evidence" value="ECO:0007669"/>
    <property type="project" value="InterPro"/>
</dbReference>
<sequence>MRPAAPEDVPRAVRTLGRAFADYAWTRHTVAADDHVRRVEGLQELFLTRIGLAHGRVWVAGGGAAVAVWTTPATADAGAVFAELAPRFTELAGDRAQAYEEAEAALRPHRPAEPVWFLGTVGVDPDRQGAGLGRAVLRPGIEAAERDGVPAFLETSAETNLRFYERLGFEVTADLTLPGGGPRTWCMVRRVP</sequence>